<feature type="binding site" evidence="9">
    <location>
        <position position="318"/>
    </location>
    <ligand>
        <name>substrate</name>
    </ligand>
</feature>
<protein>
    <recommendedName>
        <fullName evidence="4 8">UDP-glucose 6-dehydrogenase</fullName>
        <ecNumber evidence="3 8">1.1.1.22</ecNumber>
    </recommendedName>
</protein>
<name>A0A1H1NP37_9GAMM</name>
<comment type="pathway">
    <text evidence="1">Nucleotide-sugar biosynthesis; UDP-alpha-D-glucuronate biosynthesis; UDP-alpha-D-glucuronate from UDP-alpha-D-glucose: step 1/1.</text>
</comment>
<dbReference type="PIRSF" id="PIRSF500134">
    <property type="entry name" value="UDPglc_DH_bac"/>
    <property type="match status" value="1"/>
</dbReference>
<feature type="binding site" evidence="10">
    <location>
        <position position="114"/>
    </location>
    <ligand>
        <name>NAD(+)</name>
        <dbReference type="ChEBI" id="CHEBI:57540"/>
    </ligand>
</feature>
<proteinExistence type="inferred from homology"/>
<dbReference type="NCBIfam" id="TIGR03026">
    <property type="entry name" value="NDP-sugDHase"/>
    <property type="match status" value="1"/>
</dbReference>
<dbReference type="SMART" id="SM00984">
    <property type="entry name" value="UDPG_MGDP_dh_C"/>
    <property type="match status" value="1"/>
</dbReference>
<comment type="similarity">
    <text evidence="2 8">Belongs to the UDP-glucose/GDP-mannose dehydrogenase family.</text>
</comment>
<dbReference type="Pfam" id="PF00984">
    <property type="entry name" value="UDPG_MGDP_dh"/>
    <property type="match status" value="1"/>
</dbReference>
<dbReference type="GO" id="GO:0003979">
    <property type="term" value="F:UDP-glucose 6-dehydrogenase activity"/>
    <property type="evidence" value="ECO:0007669"/>
    <property type="project" value="UniProtKB-EC"/>
</dbReference>
<dbReference type="OrthoDB" id="9803238at2"/>
<dbReference type="SUPFAM" id="SSF51735">
    <property type="entry name" value="NAD(P)-binding Rossmann-fold domains"/>
    <property type="match status" value="1"/>
</dbReference>
<feature type="binding site" evidence="9">
    <location>
        <position position="254"/>
    </location>
    <ligand>
        <name>substrate</name>
    </ligand>
</feature>
<evidence type="ECO:0000256" key="6">
    <source>
        <dbReference type="ARBA" id="ARBA00023027"/>
    </source>
</evidence>
<dbReference type="InterPro" id="IPR017476">
    <property type="entry name" value="UDP-Glc/GDP-Man"/>
</dbReference>
<dbReference type="InterPro" id="IPR036220">
    <property type="entry name" value="UDP-Glc/GDP-Man_DH_C_sf"/>
</dbReference>
<feature type="domain" description="UDP-glucose/GDP-mannose dehydrogenase C-terminal" evidence="11">
    <location>
        <begin position="311"/>
        <end position="416"/>
    </location>
</feature>
<organism evidence="12 13">
    <name type="scientific">Halopseudomonas xinjiangensis</name>
    <dbReference type="NCBI Taxonomy" id="487184"/>
    <lineage>
        <taxon>Bacteria</taxon>
        <taxon>Pseudomonadati</taxon>
        <taxon>Pseudomonadota</taxon>
        <taxon>Gammaproteobacteria</taxon>
        <taxon>Pseudomonadales</taxon>
        <taxon>Pseudomonadaceae</taxon>
        <taxon>Halopseudomonas</taxon>
    </lineage>
</organism>
<gene>
    <name evidence="12" type="ORF">SAMN05216421_0731</name>
</gene>
<dbReference type="InterPro" id="IPR001732">
    <property type="entry name" value="UDP-Glc/GDP-Man_DH_N"/>
</dbReference>
<evidence type="ECO:0000256" key="5">
    <source>
        <dbReference type="ARBA" id="ARBA00023002"/>
    </source>
</evidence>
<dbReference type="InterPro" id="IPR014027">
    <property type="entry name" value="UDP-Glc/GDP-Man_DH_C"/>
</dbReference>
<keyword evidence="13" id="KW-1185">Reference proteome</keyword>
<dbReference type="PANTHER" id="PTHR43750">
    <property type="entry name" value="UDP-GLUCOSE 6-DEHYDROGENASE TUAD"/>
    <property type="match status" value="1"/>
</dbReference>
<evidence type="ECO:0000256" key="4">
    <source>
        <dbReference type="ARBA" id="ARBA00015132"/>
    </source>
</evidence>
<evidence type="ECO:0000256" key="9">
    <source>
        <dbReference type="PIRSR" id="PIRSR500134-2"/>
    </source>
</evidence>
<dbReference type="Pfam" id="PF03720">
    <property type="entry name" value="UDPG_MGDP_dh_C"/>
    <property type="match status" value="1"/>
</dbReference>
<dbReference type="GO" id="GO:0051287">
    <property type="term" value="F:NAD binding"/>
    <property type="evidence" value="ECO:0007669"/>
    <property type="project" value="InterPro"/>
</dbReference>
<comment type="catalytic activity">
    <reaction evidence="7 8">
        <text>UDP-alpha-D-glucose + 2 NAD(+) + H2O = UDP-alpha-D-glucuronate + 2 NADH + 3 H(+)</text>
        <dbReference type="Rhea" id="RHEA:23596"/>
        <dbReference type="ChEBI" id="CHEBI:15377"/>
        <dbReference type="ChEBI" id="CHEBI:15378"/>
        <dbReference type="ChEBI" id="CHEBI:57540"/>
        <dbReference type="ChEBI" id="CHEBI:57945"/>
        <dbReference type="ChEBI" id="CHEBI:58052"/>
        <dbReference type="ChEBI" id="CHEBI:58885"/>
        <dbReference type="EC" id="1.1.1.22"/>
    </reaction>
</comment>
<reference evidence="13" key="1">
    <citation type="submission" date="2016-10" db="EMBL/GenBank/DDBJ databases">
        <authorList>
            <person name="Varghese N."/>
            <person name="Submissions S."/>
        </authorList>
    </citation>
    <scope>NUCLEOTIDE SEQUENCE [LARGE SCALE GENOMIC DNA]</scope>
    <source>
        <strain evidence="13">NRRL B-51270</strain>
    </source>
</reference>
<dbReference type="InterPro" id="IPR008927">
    <property type="entry name" value="6-PGluconate_DH-like_C_sf"/>
</dbReference>
<feature type="binding site" evidence="10">
    <location>
        <position position="149"/>
    </location>
    <ligand>
        <name>NAD(+)</name>
        <dbReference type="ChEBI" id="CHEBI:57540"/>
    </ligand>
</feature>
<dbReference type="UniPathway" id="UPA00038">
    <property type="reaction ID" value="UER00491"/>
</dbReference>
<dbReference type="Gene3D" id="1.20.5.100">
    <property type="entry name" value="Cytochrome c1, transmembrane anchor, C-terminal"/>
    <property type="match status" value="1"/>
</dbReference>
<evidence type="ECO:0000259" key="11">
    <source>
        <dbReference type="SMART" id="SM00984"/>
    </source>
</evidence>
<evidence type="ECO:0000256" key="3">
    <source>
        <dbReference type="ARBA" id="ARBA00012954"/>
    </source>
</evidence>
<sequence>MFIDVYGDTLCALVSAAALASTGHNVTMRVPKGPAATTLARGGCPFREPGLAEMIAEQTTAGRFKLARVDEPVDDKTSVVWLALSPNDIDIAYEAIAALPSGPERSWLLINQSTFQVGTTEALQKALRELPGAETAQRAAVSVPDLLTEGSGLQSFTQALQWLVGCDSDWAQRMTAEILRPFNRRVDRMMFMLPREAEFTKLAITGMLATRLSFMNDMANLADMLDVDIERVRRGMGADKRIGEGYLYPGCGFGGLSFSRDVMSLASTLQLSGIQAQLLDQVLRINERQKESLFRKLWRYYGTDLRGRKIAIWGVAFKPETARIDNAPALRLIEALWAQGVQVHVHDPRAMPALAEWAGGAREDLVLHQDPYAAVVDVDALMLVTEWKAYWSPDFTHVKASMRHPLLLDGRNVWDPEYMKQIGFEYYGIGRR</sequence>
<evidence type="ECO:0000256" key="1">
    <source>
        <dbReference type="ARBA" id="ARBA00004701"/>
    </source>
</evidence>
<dbReference type="GO" id="GO:0006065">
    <property type="term" value="P:UDP-glucuronate biosynthetic process"/>
    <property type="evidence" value="ECO:0007669"/>
    <property type="project" value="UniProtKB-UniPathway"/>
</dbReference>
<evidence type="ECO:0000256" key="2">
    <source>
        <dbReference type="ARBA" id="ARBA00006601"/>
    </source>
</evidence>
<dbReference type="EMBL" id="LT629736">
    <property type="protein sequence ID" value="SDS00673.1"/>
    <property type="molecule type" value="Genomic_DNA"/>
</dbReference>
<evidence type="ECO:0000313" key="12">
    <source>
        <dbReference type="EMBL" id="SDS00673.1"/>
    </source>
</evidence>
<dbReference type="InterPro" id="IPR014026">
    <property type="entry name" value="UDP-Glc/GDP-Man_DH_dimer"/>
</dbReference>
<dbReference type="PANTHER" id="PTHR43750:SF3">
    <property type="entry name" value="UDP-GLUCOSE 6-DEHYDROGENASE TUAD"/>
    <property type="match status" value="1"/>
</dbReference>
<evidence type="ECO:0000256" key="8">
    <source>
        <dbReference type="PIRNR" id="PIRNR000124"/>
    </source>
</evidence>
<dbReference type="InterPro" id="IPR028357">
    <property type="entry name" value="UDPglc_DH_bac"/>
</dbReference>
<keyword evidence="6 8" id="KW-0520">NAD</keyword>
<dbReference type="AlphaFoldDB" id="A0A1H1NP37"/>
<keyword evidence="5 8" id="KW-0560">Oxidoreductase</keyword>
<dbReference type="InterPro" id="IPR036291">
    <property type="entry name" value="NAD(P)-bd_dom_sf"/>
</dbReference>
<evidence type="ECO:0000313" key="13">
    <source>
        <dbReference type="Proteomes" id="UP000243207"/>
    </source>
</evidence>
<evidence type="ECO:0000256" key="7">
    <source>
        <dbReference type="ARBA" id="ARBA00047473"/>
    </source>
</evidence>
<dbReference type="PIRSF" id="PIRSF000124">
    <property type="entry name" value="UDPglc_GDPman_dh"/>
    <property type="match status" value="1"/>
</dbReference>
<dbReference type="STRING" id="487184.SAMN05216421_0731"/>
<evidence type="ECO:0000256" key="10">
    <source>
        <dbReference type="PIRSR" id="PIRSR500134-3"/>
    </source>
</evidence>
<dbReference type="Proteomes" id="UP000243207">
    <property type="component" value="Chromosome I"/>
</dbReference>
<dbReference type="Gene3D" id="3.40.50.720">
    <property type="entry name" value="NAD(P)-binding Rossmann-like Domain"/>
    <property type="match status" value="2"/>
</dbReference>
<dbReference type="EC" id="1.1.1.22" evidence="3 8"/>
<feature type="binding site" evidence="9">
    <location>
        <position position="201"/>
    </location>
    <ligand>
        <name>substrate</name>
    </ligand>
</feature>
<feature type="binding site" evidence="9">
    <location>
        <begin position="246"/>
        <end position="250"/>
    </location>
    <ligand>
        <name>substrate</name>
    </ligand>
</feature>
<accession>A0A1H1NP37</accession>
<dbReference type="RefSeq" id="WP_093391875.1">
    <property type="nucleotide sequence ID" value="NZ_LT629736.1"/>
</dbReference>
<dbReference type="SUPFAM" id="SSF48179">
    <property type="entry name" value="6-phosphogluconate dehydrogenase C-terminal domain-like"/>
    <property type="match status" value="1"/>
</dbReference>
<dbReference type="Pfam" id="PF03721">
    <property type="entry name" value="UDPG_MGDP_dh_N"/>
    <property type="match status" value="1"/>
</dbReference>
<dbReference type="SUPFAM" id="SSF52413">
    <property type="entry name" value="UDP-glucose/GDP-mannose dehydrogenase C-terminal domain"/>
    <property type="match status" value="1"/>
</dbReference>
<dbReference type="GO" id="GO:0000271">
    <property type="term" value="P:polysaccharide biosynthetic process"/>
    <property type="evidence" value="ECO:0007669"/>
    <property type="project" value="InterPro"/>
</dbReference>